<gene>
    <name evidence="2" type="ORF">FRE64_06130</name>
</gene>
<dbReference type="KEGG" id="enn:FRE64_06130"/>
<dbReference type="EMBL" id="CP042326">
    <property type="protein sequence ID" value="QDZ39543.1"/>
    <property type="molecule type" value="Genomic_DNA"/>
</dbReference>
<dbReference type="Proteomes" id="UP000318453">
    <property type="component" value="Chromosome"/>
</dbReference>
<feature type="compositionally biased region" description="Basic and acidic residues" evidence="1">
    <location>
        <begin position="31"/>
        <end position="44"/>
    </location>
</feature>
<feature type="compositionally biased region" description="Basic and acidic residues" evidence="1">
    <location>
        <begin position="71"/>
        <end position="83"/>
    </location>
</feature>
<accession>A0A5B8NJQ3</accession>
<organism evidence="2 3">
    <name type="scientific">Euhalothece natronophila Z-M001</name>
    <dbReference type="NCBI Taxonomy" id="522448"/>
    <lineage>
        <taxon>Bacteria</taxon>
        <taxon>Bacillati</taxon>
        <taxon>Cyanobacteriota</taxon>
        <taxon>Cyanophyceae</taxon>
        <taxon>Oscillatoriophycideae</taxon>
        <taxon>Chroococcales</taxon>
        <taxon>Halothecacae</taxon>
        <taxon>Halothece cluster</taxon>
        <taxon>Euhalothece</taxon>
    </lineage>
</organism>
<reference evidence="2" key="1">
    <citation type="submission" date="2019-08" db="EMBL/GenBank/DDBJ databases">
        <title>Carotenoids and Carotenoid Binding Proteins in the Halophilic Cyanobacterium Euhalothece sp. ZM00.</title>
        <authorList>
            <person name="Cho S.M."/>
            <person name="Song J.Y."/>
            <person name="Park Y.-I."/>
        </authorList>
    </citation>
    <scope>NUCLEOTIDE SEQUENCE [LARGE SCALE GENOMIC DNA]</scope>
    <source>
        <strain evidence="2">Z-M001</strain>
    </source>
</reference>
<evidence type="ECO:0000256" key="1">
    <source>
        <dbReference type="SAM" id="MobiDB-lite"/>
    </source>
</evidence>
<dbReference type="RefSeq" id="WP_146295144.1">
    <property type="nucleotide sequence ID" value="NZ_CP042326.1"/>
</dbReference>
<dbReference type="AlphaFoldDB" id="A0A5B8NJQ3"/>
<evidence type="ECO:0000313" key="2">
    <source>
        <dbReference type="EMBL" id="QDZ39543.1"/>
    </source>
</evidence>
<name>A0A5B8NJQ3_9CHRO</name>
<sequence>MIRHLFLGLSLSLSFAVLGSTLFPAYGQSRNDLEVERPSNRNEQDAFSSGFGDGLSPFDLIHRSNLGGGHSMEHFRQRQERNLDGAASEFRQQQQELLRQRNQDSSENLEE</sequence>
<proteinExistence type="predicted"/>
<evidence type="ECO:0000313" key="3">
    <source>
        <dbReference type="Proteomes" id="UP000318453"/>
    </source>
</evidence>
<protein>
    <submittedName>
        <fullName evidence="2">Uncharacterized protein</fullName>
    </submittedName>
</protein>
<feature type="region of interest" description="Disordered" evidence="1">
    <location>
        <begin position="31"/>
        <end position="111"/>
    </location>
</feature>
<dbReference type="OrthoDB" id="466956at2"/>
<keyword evidence="3" id="KW-1185">Reference proteome</keyword>